<accession>A0A6C0RB62</accession>
<evidence type="ECO:0000259" key="2">
    <source>
        <dbReference type="Pfam" id="PF19081"/>
    </source>
</evidence>
<dbReference type="InterPro" id="IPR013783">
    <property type="entry name" value="Ig-like_fold"/>
</dbReference>
<keyword evidence="5" id="KW-1185">Reference proteome</keyword>
<dbReference type="AlphaFoldDB" id="A0A6C0RB62"/>
<dbReference type="Pfam" id="PF19406">
    <property type="entry name" value="PKD_5"/>
    <property type="match status" value="1"/>
</dbReference>
<feature type="domain" description="MBG" evidence="1">
    <location>
        <begin position="1008"/>
        <end position="1091"/>
    </location>
</feature>
<evidence type="ECO:0000313" key="5">
    <source>
        <dbReference type="Proteomes" id="UP000474630"/>
    </source>
</evidence>
<dbReference type="RefSeq" id="WP_163345183.1">
    <property type="nucleotide sequence ID" value="NZ_CP048409.1"/>
</dbReference>
<proteinExistence type="predicted"/>
<name>A0A6C0RB62_9BACT</name>
<evidence type="ECO:0008006" key="6">
    <source>
        <dbReference type="Google" id="ProtNLM"/>
    </source>
</evidence>
<dbReference type="InterPro" id="IPR041286">
    <property type="entry name" value="MBG_2"/>
</dbReference>
<feature type="domain" description="Ig-like" evidence="2">
    <location>
        <begin position="46"/>
        <end position="120"/>
    </location>
</feature>
<dbReference type="Gene3D" id="3.30.160.710">
    <property type="match status" value="2"/>
</dbReference>
<feature type="domain" description="MBG" evidence="1">
    <location>
        <begin position="925"/>
        <end position="1002"/>
    </location>
</feature>
<gene>
    <name evidence="4" type="ORF">G0Q07_05740</name>
</gene>
<evidence type="ECO:0000313" key="4">
    <source>
        <dbReference type="EMBL" id="QIA07256.1"/>
    </source>
</evidence>
<organism evidence="4 5">
    <name type="scientific">Draconibacterium halophilum</name>
    <dbReference type="NCBI Taxonomy" id="2706887"/>
    <lineage>
        <taxon>Bacteria</taxon>
        <taxon>Pseudomonadati</taxon>
        <taxon>Bacteroidota</taxon>
        <taxon>Bacteroidia</taxon>
        <taxon>Marinilabiliales</taxon>
        <taxon>Prolixibacteraceae</taxon>
        <taxon>Draconibacterium</taxon>
    </lineage>
</organism>
<reference evidence="4 5" key="1">
    <citation type="submission" date="2020-02" db="EMBL/GenBank/DDBJ databases">
        <title>Genome sequencing for Draconibacterium sp. strain M1.</title>
        <authorList>
            <person name="Park S.-J."/>
        </authorList>
    </citation>
    <scope>NUCLEOTIDE SEQUENCE [LARGE SCALE GENOMIC DNA]</scope>
    <source>
        <strain evidence="4 5">M1</strain>
    </source>
</reference>
<dbReference type="Proteomes" id="UP000474630">
    <property type="component" value="Chromosome"/>
</dbReference>
<dbReference type="KEGG" id="drc:G0Q07_05740"/>
<dbReference type="EMBL" id="CP048409">
    <property type="protein sequence ID" value="QIA07256.1"/>
    <property type="molecule type" value="Genomic_DNA"/>
</dbReference>
<feature type="domain" description="PKD-like" evidence="3">
    <location>
        <begin position="665"/>
        <end position="749"/>
    </location>
</feature>
<evidence type="ECO:0000259" key="1">
    <source>
        <dbReference type="Pfam" id="PF18676"/>
    </source>
</evidence>
<dbReference type="Pfam" id="PF18676">
    <property type="entry name" value="MBG_2"/>
    <property type="match status" value="2"/>
</dbReference>
<sequence>MKKIYKLQLLKKALLQAALFLGVLLCGGISSFAQTYDLPIQGGDAVRCGAGELTLEVDWSGETLNPDNVKWYTVPFYGTPVTTGLSYSTGYIEFTKTYYVDYVGDDGCSQCDRLMIRAVINDQSIDPQISYSNLVVCNNLDKNFLPTIVGASNGTFTVDPSTGLSVNGTTGVFNPNGATAGSYTITFDPVDVIGCNTAAVSTIVTITEALEVPVISYGESAVFCSTEEPVSVTKTAGADGGTYSAYPSGLTIDPSTGTITPETSATGNYTVSYTVAGNGGCSPVAGIASVSIMQLPVITAFSYNTPFCGSTTVSETPTLTIENDYTPGANPFSYTPATEGATLALNTSSGAIDPSNSDAGTYTITYTIPAATPCGEVTETTNVEVYPVSAATISTDKTTEFVGEAAPVVTITGSVGPAPYTFTGRLDIGSGEDIITGTEFEMTTADAETVSVDITQSTEVAQVYTYHLLTVTDANGCTVDISNETVVVTINDIPNVDFAYEGSPYCTDGGIATPSGSTSGTFSCTDNNLTLDTETGVITLASSTAGTYTVTQTLNGYSSAAEVVITRLPNASFAYSASEYCPTAGEVAPSTTNDIGIFTASDAVVVFAEGDGVAPGTVNTLFTPAGTYEIYNTIQAGNGCDEVADTTEITINASPNYTGNRAYFICSGETTSITHDADIEGASFSWTVGTITGSITGASDGSGSSIEQTLLNPSNTAAGTVEYIVTPSDASGCGDGVPTTIVVTVNPLPATPTAVDNTVTYDGMEKVAGASSTVFVGAESEAAVINWFTSETGTTTTTSPTGTDAGTYTAWAEAEFESTGCISAGRTLVTLEITPRPLTASSTIGDKIYNGSSVTGTVNLGSVSNLVLGEDLNIIASATDYANANVENGKSTTISYSLSNGTTGDASNYSMVDLASTGNILKKELTVTADAKTKVYGESNPALTYQYSGFVNSETSVVLATNPTATTTVDATTDVGTQTDVITISGGVDDNYSFTYVANDFTVTKAELTVTANNIIRGVGETTPAYSYTMTGFKNAETEAGLRSATNLSGAVTFTDNTSGSTAAGSYTVTPVVSALSATNYTFAAANGTLTISNVVVEATGGTSRAGYASLDAAYNAINAGTHTDVIVIHVYTDISEATTVTLNSSGTGRLVTLR</sequence>
<dbReference type="Pfam" id="PF19081">
    <property type="entry name" value="Ig_7"/>
    <property type="match status" value="1"/>
</dbReference>
<dbReference type="InterPro" id="IPR045828">
    <property type="entry name" value="PKD_Bacteroidetes"/>
</dbReference>
<dbReference type="InterPro" id="IPR044023">
    <property type="entry name" value="Ig_7"/>
</dbReference>
<protein>
    <recommendedName>
        <fullName evidence="6">Ig-like domain-containing protein</fullName>
    </recommendedName>
</protein>
<evidence type="ECO:0000259" key="3">
    <source>
        <dbReference type="Pfam" id="PF19406"/>
    </source>
</evidence>
<dbReference type="Gene3D" id="2.60.40.10">
    <property type="entry name" value="Immunoglobulins"/>
    <property type="match status" value="1"/>
</dbReference>